<feature type="signal peptide" evidence="1">
    <location>
        <begin position="1"/>
        <end position="24"/>
    </location>
</feature>
<sequence>MKYRLIISFLILIFLIFNPSLALAETVTERLSAYPNWQHKPELEKHYGDIYYPEWLQGTWNVSSILTEQIAPLAPKVVTPGFESNRRYLQQTMTFQVRFLPQTVSASVRWPLPPLSSVTSSIVADRAFNGLQIARAYLGETGVISVETDRKNPTCLTTILPQKRRLISTVIGHSQVSPSTEQFMTSELTQQQFKIDSSLFINEVETTTAYHLVNPEQIEATQITAIYLSPQDPDYFKSLNQPVALYRYQLVLNLAY</sequence>
<keyword evidence="1" id="KW-0732">Signal</keyword>
<reference evidence="3 4" key="1">
    <citation type="submission" date="2018-03" db="EMBL/GenBank/DDBJ databases">
        <title>The ancient ancestry and fast evolution of plastids.</title>
        <authorList>
            <person name="Moore K.R."/>
            <person name="Magnabosco C."/>
            <person name="Momper L."/>
            <person name="Gold D.A."/>
            <person name="Bosak T."/>
            <person name="Fournier G.P."/>
        </authorList>
    </citation>
    <scope>NUCLEOTIDE SEQUENCE [LARGE SCALE GENOMIC DNA]</scope>
    <source>
        <strain evidence="3 4">CCALA 016</strain>
    </source>
</reference>
<protein>
    <recommendedName>
        <fullName evidence="2">DUF6816 domain-containing protein</fullName>
    </recommendedName>
</protein>
<accession>A0A2T1LZN2</accession>
<dbReference type="Proteomes" id="UP000239001">
    <property type="component" value="Unassembled WGS sequence"/>
</dbReference>
<dbReference type="RefSeq" id="WP_106456271.1">
    <property type="nucleotide sequence ID" value="NZ_PXOH01000006.1"/>
</dbReference>
<keyword evidence="4" id="KW-1185">Reference proteome</keyword>
<dbReference type="Pfam" id="PF20670">
    <property type="entry name" value="DUF6816"/>
    <property type="match status" value="1"/>
</dbReference>
<evidence type="ECO:0000313" key="4">
    <source>
        <dbReference type="Proteomes" id="UP000239001"/>
    </source>
</evidence>
<feature type="chain" id="PRO_5015604034" description="DUF6816 domain-containing protein" evidence="1">
    <location>
        <begin position="25"/>
        <end position="256"/>
    </location>
</feature>
<evidence type="ECO:0000313" key="3">
    <source>
        <dbReference type="EMBL" id="PSF37830.1"/>
    </source>
</evidence>
<dbReference type="AlphaFoldDB" id="A0A2T1LZN2"/>
<proteinExistence type="predicted"/>
<dbReference type="EMBL" id="PXOH01000006">
    <property type="protein sequence ID" value="PSF37830.1"/>
    <property type="molecule type" value="Genomic_DNA"/>
</dbReference>
<feature type="domain" description="DUF6816" evidence="2">
    <location>
        <begin position="48"/>
        <end position="253"/>
    </location>
</feature>
<dbReference type="InterPro" id="IPR049213">
    <property type="entry name" value="DUF6816"/>
</dbReference>
<comment type="caution">
    <text evidence="3">The sequence shown here is derived from an EMBL/GenBank/DDBJ whole genome shotgun (WGS) entry which is preliminary data.</text>
</comment>
<evidence type="ECO:0000256" key="1">
    <source>
        <dbReference type="SAM" id="SignalP"/>
    </source>
</evidence>
<reference evidence="3 4" key="2">
    <citation type="submission" date="2018-03" db="EMBL/GenBank/DDBJ databases">
        <authorList>
            <person name="Keele B.F."/>
        </authorList>
    </citation>
    <scope>NUCLEOTIDE SEQUENCE [LARGE SCALE GENOMIC DNA]</scope>
    <source>
        <strain evidence="3 4">CCALA 016</strain>
    </source>
</reference>
<gene>
    <name evidence="3" type="ORF">C7H19_07550</name>
</gene>
<organism evidence="3 4">
    <name type="scientific">Aphanothece hegewaldii CCALA 016</name>
    <dbReference type="NCBI Taxonomy" id="2107694"/>
    <lineage>
        <taxon>Bacteria</taxon>
        <taxon>Bacillati</taxon>
        <taxon>Cyanobacteriota</taxon>
        <taxon>Cyanophyceae</taxon>
        <taxon>Oscillatoriophycideae</taxon>
        <taxon>Chroococcales</taxon>
        <taxon>Aphanothecaceae</taxon>
        <taxon>Aphanothece</taxon>
    </lineage>
</organism>
<name>A0A2T1LZN2_9CHRO</name>
<evidence type="ECO:0000259" key="2">
    <source>
        <dbReference type="Pfam" id="PF20670"/>
    </source>
</evidence>
<dbReference type="OrthoDB" id="481107at2"/>